<evidence type="ECO:0000256" key="5">
    <source>
        <dbReference type="ARBA" id="ARBA00023027"/>
    </source>
</evidence>
<feature type="domain" description="C-JID" evidence="8">
    <location>
        <begin position="573"/>
        <end position="719"/>
    </location>
</feature>
<comment type="catalytic activity">
    <reaction evidence="6">
        <text>NAD(+) + H2O = ADP-D-ribose + nicotinamide + H(+)</text>
        <dbReference type="Rhea" id="RHEA:16301"/>
        <dbReference type="ChEBI" id="CHEBI:15377"/>
        <dbReference type="ChEBI" id="CHEBI:15378"/>
        <dbReference type="ChEBI" id="CHEBI:17154"/>
        <dbReference type="ChEBI" id="CHEBI:57540"/>
        <dbReference type="ChEBI" id="CHEBI:57967"/>
        <dbReference type="EC" id="3.2.2.6"/>
    </reaction>
    <physiologicalReaction direction="left-to-right" evidence="6">
        <dbReference type="Rhea" id="RHEA:16302"/>
    </physiologicalReaction>
</comment>
<dbReference type="Gene3D" id="1.10.8.430">
    <property type="entry name" value="Helical domain of apoptotic protease-activating factors"/>
    <property type="match status" value="1"/>
</dbReference>
<dbReference type="Pfam" id="PF23282">
    <property type="entry name" value="WHD_ROQ1"/>
    <property type="match status" value="1"/>
</dbReference>
<dbReference type="PANTHER" id="PTHR11017">
    <property type="entry name" value="LEUCINE-RICH REPEAT-CONTAINING PROTEIN"/>
    <property type="match status" value="1"/>
</dbReference>
<dbReference type="InterPro" id="IPR044974">
    <property type="entry name" value="Disease_R_plants"/>
</dbReference>
<dbReference type="InterPro" id="IPR011713">
    <property type="entry name" value="Leu-rich_rpt_3"/>
</dbReference>
<dbReference type="Gene3D" id="3.40.50.300">
    <property type="entry name" value="P-loop containing nucleotide triphosphate hydrolases"/>
    <property type="match status" value="1"/>
</dbReference>
<dbReference type="Pfam" id="PF00931">
    <property type="entry name" value="NB-ARC"/>
    <property type="match status" value="1"/>
</dbReference>
<dbReference type="PANTHER" id="PTHR11017:SF259">
    <property type="entry name" value="ADP-RIBOSYL CYCLASE_CYCLIC ADP-RIBOSE HYDROLASE"/>
    <property type="match status" value="1"/>
</dbReference>
<name>A0A4D6LDD7_VIGUN</name>
<dbReference type="InterPro" id="IPR042197">
    <property type="entry name" value="Apaf_helical"/>
</dbReference>
<evidence type="ECO:0000256" key="6">
    <source>
        <dbReference type="ARBA" id="ARBA00047304"/>
    </source>
</evidence>
<dbReference type="Pfam" id="PF20160">
    <property type="entry name" value="C-JID"/>
    <property type="match status" value="1"/>
</dbReference>
<dbReference type="GO" id="GO:0061809">
    <property type="term" value="F:NAD+ nucleosidase activity, cyclic ADP-ribose generating"/>
    <property type="evidence" value="ECO:0007669"/>
    <property type="project" value="UniProtKB-EC"/>
</dbReference>
<dbReference type="InterPro" id="IPR035897">
    <property type="entry name" value="Toll_tir_struct_dom_sf"/>
</dbReference>
<dbReference type="InterPro" id="IPR032675">
    <property type="entry name" value="LRR_dom_sf"/>
</dbReference>
<evidence type="ECO:0000256" key="2">
    <source>
        <dbReference type="ARBA" id="ARBA00022614"/>
    </source>
</evidence>
<protein>
    <recommendedName>
        <fullName evidence="1">ADP-ribosyl cyclase/cyclic ADP-ribose hydrolase</fullName>
        <ecNumber evidence="1">3.2.2.6</ecNumber>
    </recommendedName>
</protein>
<dbReference type="InterPro" id="IPR045344">
    <property type="entry name" value="C-JID"/>
</dbReference>
<keyword evidence="5" id="KW-0520">NAD</keyword>
<sequence length="745" mass="86221">MEEVERWRKALTEMANLSGWDVRNKPQYEQIEEIVENIINILGPKISNLPRGDLVGMEARVEELLRLLCLGSVTDVRVVGISGMGGIGKTTLGRALYERICHQYDYHCFIDDVSKIYQDSSSLGLQKQLISQSLNEKNLEISNAFEGTCLVWSRLRNARALVVFDNVNEVEQLRMFTGNRDTLLRDCLGGGSRIIVVSRDEHILKTHGVDDVYRVQPLNEGHALQLFGKYAFKDNHTLWYYEMLADDVLSHAQGHPLAIKVIGSSLFGRNMSQWKSVLAKLKENKSKNIMDVLRISFDQLDEKEKEAFLDIACFYNDYDEIEVKEILNFRGFHPEDSIQVLFDKSLITKKDGRIYMHGLLVDLGRCIVREKSPKEPLKWSRLWTHEDLHNAMLKNEATENLEAIVVTTDSFWIHETRADGLSKIKHLKLLVIKDVRFSGSLSHLSNELGYLIWKSYPFECLPQSFEPHKLVELNLSSSSIQRLWKGTKLLPNLKFLDLSFSKKLVEMPDVAEALNLEGINLHGCIQLRNINPSIGLLRKLVFLFLVDCKSLATQQCKCLDASILLATNIQSIIPESEIPRWFNNQFVSMDNSIIIDPSPVTHDNNWIGVVCCAIFRLGNEYDVRFPNPTYLQFPRIPKFPVDLRKDPVIDQSDHMKLFYFRRQDFTRPCWVGSDTRKFISLKLRMEDIQIFHHDRLGYQKFVTVDVKKYGYRWVYEEDQQPNFTLMYGKNLTDLKRKFSVIEENR</sequence>
<dbReference type="InterPro" id="IPR027417">
    <property type="entry name" value="P-loop_NTPase"/>
</dbReference>
<dbReference type="InterPro" id="IPR058192">
    <property type="entry name" value="WHD_ROQ1-like"/>
</dbReference>
<evidence type="ECO:0000256" key="3">
    <source>
        <dbReference type="ARBA" id="ARBA00022737"/>
    </source>
</evidence>
<dbReference type="SUPFAM" id="SSF52540">
    <property type="entry name" value="P-loop containing nucleoside triphosphate hydrolases"/>
    <property type="match status" value="1"/>
</dbReference>
<keyword evidence="11" id="KW-1185">Reference proteome</keyword>
<proteinExistence type="predicted"/>
<evidence type="ECO:0000259" key="7">
    <source>
        <dbReference type="Pfam" id="PF00931"/>
    </source>
</evidence>
<dbReference type="AlphaFoldDB" id="A0A4D6LDD7"/>
<dbReference type="EC" id="3.2.2.6" evidence="1"/>
<keyword evidence="4" id="KW-0378">Hydrolase</keyword>
<dbReference type="GO" id="GO:0006952">
    <property type="term" value="P:defense response"/>
    <property type="evidence" value="ECO:0007669"/>
    <property type="project" value="InterPro"/>
</dbReference>
<dbReference type="GO" id="GO:0043531">
    <property type="term" value="F:ADP binding"/>
    <property type="evidence" value="ECO:0007669"/>
    <property type="project" value="InterPro"/>
</dbReference>
<reference evidence="10 11" key="1">
    <citation type="submission" date="2019-04" db="EMBL/GenBank/DDBJ databases">
        <title>An improved genome assembly and genetic linkage map for asparagus bean, Vigna unguiculata ssp. sesquipedialis.</title>
        <authorList>
            <person name="Xia Q."/>
            <person name="Zhang R."/>
            <person name="Dong Y."/>
        </authorList>
    </citation>
    <scope>NUCLEOTIDE SEQUENCE [LARGE SCALE GENOMIC DNA]</scope>
    <source>
        <tissue evidence="10">Leaf</tissue>
    </source>
</reference>
<dbReference type="Gene3D" id="3.40.50.10140">
    <property type="entry name" value="Toll/interleukin-1 receptor homology (TIR) domain"/>
    <property type="match status" value="1"/>
</dbReference>
<dbReference type="Proteomes" id="UP000501690">
    <property type="component" value="Linkage Group LG3"/>
</dbReference>
<evidence type="ECO:0000313" key="10">
    <source>
        <dbReference type="EMBL" id="QCD86510.1"/>
    </source>
</evidence>
<feature type="domain" description="Disease resistance protein Roq1-like winged-helix" evidence="9">
    <location>
        <begin position="301"/>
        <end position="372"/>
    </location>
</feature>
<evidence type="ECO:0000313" key="11">
    <source>
        <dbReference type="Proteomes" id="UP000501690"/>
    </source>
</evidence>
<evidence type="ECO:0000259" key="9">
    <source>
        <dbReference type="Pfam" id="PF23282"/>
    </source>
</evidence>
<dbReference type="Pfam" id="PF07725">
    <property type="entry name" value="LRR_3"/>
    <property type="match status" value="1"/>
</dbReference>
<dbReference type="InterPro" id="IPR002182">
    <property type="entry name" value="NB-ARC"/>
</dbReference>
<accession>A0A4D6LDD7</accession>
<evidence type="ECO:0000256" key="1">
    <source>
        <dbReference type="ARBA" id="ARBA00011982"/>
    </source>
</evidence>
<dbReference type="SUPFAM" id="SSF52058">
    <property type="entry name" value="L domain-like"/>
    <property type="match status" value="1"/>
</dbReference>
<keyword evidence="3" id="KW-0677">Repeat</keyword>
<dbReference type="Gene3D" id="3.80.10.10">
    <property type="entry name" value="Ribonuclease Inhibitor"/>
    <property type="match status" value="1"/>
</dbReference>
<keyword evidence="2" id="KW-0433">Leucine-rich repeat</keyword>
<dbReference type="EMBL" id="CP039347">
    <property type="protein sequence ID" value="QCD86510.1"/>
    <property type="molecule type" value="Genomic_DNA"/>
</dbReference>
<organism evidence="10 11">
    <name type="scientific">Vigna unguiculata</name>
    <name type="common">Cowpea</name>
    <dbReference type="NCBI Taxonomy" id="3917"/>
    <lineage>
        <taxon>Eukaryota</taxon>
        <taxon>Viridiplantae</taxon>
        <taxon>Streptophyta</taxon>
        <taxon>Embryophyta</taxon>
        <taxon>Tracheophyta</taxon>
        <taxon>Spermatophyta</taxon>
        <taxon>Magnoliopsida</taxon>
        <taxon>eudicotyledons</taxon>
        <taxon>Gunneridae</taxon>
        <taxon>Pentapetalae</taxon>
        <taxon>rosids</taxon>
        <taxon>fabids</taxon>
        <taxon>Fabales</taxon>
        <taxon>Fabaceae</taxon>
        <taxon>Papilionoideae</taxon>
        <taxon>50 kb inversion clade</taxon>
        <taxon>NPAAA clade</taxon>
        <taxon>indigoferoid/millettioid clade</taxon>
        <taxon>Phaseoleae</taxon>
        <taxon>Vigna</taxon>
    </lineage>
</organism>
<gene>
    <name evidence="10" type="ORF">DEO72_LG3g1033</name>
</gene>
<evidence type="ECO:0000256" key="4">
    <source>
        <dbReference type="ARBA" id="ARBA00022801"/>
    </source>
</evidence>
<dbReference type="PRINTS" id="PR00364">
    <property type="entry name" value="DISEASERSIST"/>
</dbReference>
<feature type="domain" description="NB-ARC" evidence="7">
    <location>
        <begin position="60"/>
        <end position="235"/>
    </location>
</feature>
<evidence type="ECO:0000259" key="8">
    <source>
        <dbReference type="Pfam" id="PF20160"/>
    </source>
</evidence>